<dbReference type="Pfam" id="PF00296">
    <property type="entry name" value="Bac_luciferase"/>
    <property type="match status" value="1"/>
</dbReference>
<dbReference type="Proteomes" id="UP000743899">
    <property type="component" value="Unassembled WGS sequence"/>
</dbReference>
<evidence type="ECO:0000256" key="1">
    <source>
        <dbReference type="ARBA" id="ARBA00007789"/>
    </source>
</evidence>
<evidence type="ECO:0000313" key="3">
    <source>
        <dbReference type="EMBL" id="NCU18425.1"/>
    </source>
</evidence>
<accession>A0ABX0A4T0</accession>
<dbReference type="Gene3D" id="3.20.20.30">
    <property type="entry name" value="Luciferase-like domain"/>
    <property type="match status" value="1"/>
</dbReference>
<dbReference type="RefSeq" id="WP_161921254.1">
    <property type="nucleotide sequence ID" value="NZ_JAACYS010000060.1"/>
</dbReference>
<dbReference type="SUPFAM" id="SSF51679">
    <property type="entry name" value="Bacterial luciferase-like"/>
    <property type="match status" value="1"/>
</dbReference>
<dbReference type="InterPro" id="IPR019949">
    <property type="entry name" value="CmoO-like"/>
</dbReference>
<proteinExistence type="predicted"/>
<dbReference type="EMBL" id="JAACYS010000060">
    <property type="protein sequence ID" value="NCU18425.1"/>
    <property type="molecule type" value="Genomic_DNA"/>
</dbReference>
<dbReference type="PANTHER" id="PTHR30137">
    <property type="entry name" value="LUCIFERASE-LIKE MONOOXYGENASE"/>
    <property type="match status" value="1"/>
</dbReference>
<dbReference type="InterPro" id="IPR050766">
    <property type="entry name" value="Bact_Lucif_Oxidored"/>
</dbReference>
<dbReference type="CDD" id="cd00347">
    <property type="entry name" value="Flavin_utilizing_monoxygenases"/>
    <property type="match status" value="1"/>
</dbReference>
<protein>
    <submittedName>
        <fullName evidence="3">LLM class flavin-dependent oxidoreductase</fullName>
    </submittedName>
</protein>
<evidence type="ECO:0000313" key="4">
    <source>
        <dbReference type="Proteomes" id="UP000743899"/>
    </source>
</evidence>
<reference evidence="3 4" key="1">
    <citation type="submission" date="2020-01" db="EMBL/GenBank/DDBJ databases">
        <title>A novel Bacillus sp. from Pasinler.</title>
        <authorList>
            <person name="Adiguzel A."/>
            <person name="Ay H."/>
            <person name="Baltaci M.O."/>
        </authorList>
    </citation>
    <scope>NUCLEOTIDE SEQUENCE [LARGE SCALE GENOMIC DNA]</scope>
    <source>
        <strain evidence="3 4">P1</strain>
    </source>
</reference>
<evidence type="ECO:0000259" key="2">
    <source>
        <dbReference type="Pfam" id="PF00296"/>
    </source>
</evidence>
<gene>
    <name evidence="3" type="ORF">GW534_11940</name>
</gene>
<keyword evidence="4" id="KW-1185">Reference proteome</keyword>
<dbReference type="NCBIfam" id="TIGR03558">
    <property type="entry name" value="oxido_grp_1"/>
    <property type="match status" value="1"/>
</dbReference>
<feature type="domain" description="Luciferase-like" evidence="2">
    <location>
        <begin position="1"/>
        <end position="299"/>
    </location>
</feature>
<dbReference type="PANTHER" id="PTHR30137:SF19">
    <property type="entry name" value="LUCIFERASE-LIKE MONOOXYGENASE"/>
    <property type="match status" value="1"/>
</dbReference>
<comment type="caution">
    <text evidence="3">The sequence shown here is derived from an EMBL/GenBank/DDBJ whole genome shotgun (WGS) entry which is preliminary data.</text>
</comment>
<organism evidence="3 4">
    <name type="scientific">Pallidibacillus pasinlerensis</name>
    <dbReference type="NCBI Taxonomy" id="2703818"/>
    <lineage>
        <taxon>Bacteria</taxon>
        <taxon>Bacillati</taxon>
        <taxon>Bacillota</taxon>
        <taxon>Bacilli</taxon>
        <taxon>Bacillales</taxon>
        <taxon>Bacillaceae</taxon>
        <taxon>Pallidibacillus</taxon>
    </lineage>
</organism>
<sequence>MKLSILDQSPISSKQTAQDALYESVKLAQLGDELGYTRYWIAEHHDLKGLACSAPEVMLSLIGSKTKRIRIGSGAVLLPHYKPFKIAEVFNMLATLYPNRIDLGLGRAPGGSAEATNALSNNFLQKVYQFPELIDELLHFFNRDFPDDHDFSRVTASPFPDVTPVPWILGTSRKSAILAAEKGLPYAFGQFMSEVDGKVIINEYKNMFKPSKQLKNPQTLLTITVVCAETTEKAEEIALSNLIWTIQKDKGEGDFVPSTEEAKNYKLTNIEKKKLEERKGQMIIGNPQEIRQSLMDLQEKFDVDEIMIVTITHDPEDRLNSYKLMADVLLK</sequence>
<dbReference type="InterPro" id="IPR036661">
    <property type="entry name" value="Luciferase-like_sf"/>
</dbReference>
<dbReference type="InterPro" id="IPR011251">
    <property type="entry name" value="Luciferase-like_dom"/>
</dbReference>
<comment type="similarity">
    <text evidence="1">To bacterial alkanal monooxygenase alpha and beta chains.</text>
</comment>
<name>A0ABX0A4T0_9BACI</name>